<dbReference type="PRINTS" id="PR00505">
    <property type="entry name" value="D12N6MTFRASE"/>
</dbReference>
<evidence type="ECO:0000256" key="1">
    <source>
        <dbReference type="ARBA" id="ARBA00022603"/>
    </source>
</evidence>
<dbReference type="PANTHER" id="PTHR30481:SF4">
    <property type="entry name" value="SITE-SPECIFIC DNA-METHYLTRANSFERASE (ADENINE-SPECIFIC)"/>
    <property type="match status" value="1"/>
</dbReference>
<protein>
    <submittedName>
        <fullName evidence="5">DNA methyltransferase</fullName>
    </submittedName>
</protein>
<dbReference type="InterPro" id="IPR029063">
    <property type="entry name" value="SAM-dependent_MTases_sf"/>
</dbReference>
<reference evidence="5" key="1">
    <citation type="journal article" date="2023" name="Int. J. Syst. Evol. Microbiol.">
        <title>Collibacillus ludicampi gen. nov., sp. nov., a new soil bacterium of the family Alicyclobacillaceae.</title>
        <authorList>
            <person name="Jojima T."/>
            <person name="Ioku Y."/>
            <person name="Fukuta Y."/>
            <person name="Shirasaka N."/>
            <person name="Matsumura Y."/>
            <person name="Mori M."/>
        </authorList>
    </citation>
    <scope>NUCLEOTIDE SEQUENCE</scope>
    <source>
        <strain evidence="5">TP075</strain>
    </source>
</reference>
<name>A0AAV4LIE8_9BACL</name>
<feature type="binding site" evidence="4">
    <location>
        <position position="57"/>
    </location>
    <ligand>
        <name>S-adenosyl-L-methionine</name>
        <dbReference type="ChEBI" id="CHEBI:59789"/>
    </ligand>
</feature>
<dbReference type="GO" id="GO:1904047">
    <property type="term" value="F:S-adenosyl-L-methionine binding"/>
    <property type="evidence" value="ECO:0007669"/>
    <property type="project" value="TreeGrafter"/>
</dbReference>
<feature type="binding site" evidence="4">
    <location>
        <position position="16"/>
    </location>
    <ligand>
        <name>S-adenosyl-L-methionine</name>
        <dbReference type="ChEBI" id="CHEBI:59789"/>
    </ligand>
</feature>
<dbReference type="SUPFAM" id="SSF53335">
    <property type="entry name" value="S-adenosyl-L-methionine-dependent methyltransferases"/>
    <property type="match status" value="1"/>
</dbReference>
<keyword evidence="2" id="KW-0808">Transferase</keyword>
<dbReference type="Pfam" id="PF02086">
    <property type="entry name" value="MethyltransfD12"/>
    <property type="match status" value="1"/>
</dbReference>
<dbReference type="AlphaFoldDB" id="A0AAV4LIE8"/>
<keyword evidence="1 5" id="KW-0489">Methyltransferase</keyword>
<dbReference type="Proteomes" id="UP001057291">
    <property type="component" value="Unassembled WGS sequence"/>
</dbReference>
<evidence type="ECO:0000313" key="5">
    <source>
        <dbReference type="EMBL" id="GIM47602.1"/>
    </source>
</evidence>
<dbReference type="Gene3D" id="3.40.50.150">
    <property type="entry name" value="Vaccinia Virus protein VP39"/>
    <property type="match status" value="2"/>
</dbReference>
<dbReference type="GO" id="GO:0032259">
    <property type="term" value="P:methylation"/>
    <property type="evidence" value="ECO:0007669"/>
    <property type="project" value="UniProtKB-KW"/>
</dbReference>
<evidence type="ECO:0000256" key="3">
    <source>
        <dbReference type="ARBA" id="ARBA00022691"/>
    </source>
</evidence>
<dbReference type="GO" id="GO:0009007">
    <property type="term" value="F:site-specific DNA-methyltransferase (adenine-specific) activity"/>
    <property type="evidence" value="ECO:0007669"/>
    <property type="project" value="UniProtKB-EC"/>
</dbReference>
<keyword evidence="3" id="KW-0949">S-adenosyl-L-methionine</keyword>
<proteinExistence type="predicted"/>
<dbReference type="GO" id="GO:0006298">
    <property type="term" value="P:mismatch repair"/>
    <property type="evidence" value="ECO:0007669"/>
    <property type="project" value="TreeGrafter"/>
</dbReference>
<keyword evidence="6" id="KW-1185">Reference proteome</keyword>
<sequence length="276" mass="32437">MSHVRIRSPLLWYGGKCKLAQIIINLIPRHRCYVEPFAGGAHVLTQKPPAEFEVYNDIDGEVVNFLLELRKDPDRMAAALETLPYSRALYEQWKWEEWPADPFERAVRWFYINRSAVTAGNNHRSGWRHGNTRNPAKDFHTSITLLRSFAERFKYVQIECRDFREVIQVYDSPSTVFYVDPPYVGNENRYKGGFKKTDHIELTDLLETIKGKAIVSYYEHDMINQLYKGWRRIEIDSFTSSQVVKKGTSRPKRTELLFMNYEDNQLTIFDAEVNAR</sequence>
<dbReference type="RefSeq" id="WP_282200562.1">
    <property type="nucleotide sequence ID" value="NZ_BOQE01000001.1"/>
</dbReference>
<dbReference type="GO" id="GO:0043565">
    <property type="term" value="F:sequence-specific DNA binding"/>
    <property type="evidence" value="ECO:0007669"/>
    <property type="project" value="TreeGrafter"/>
</dbReference>
<evidence type="ECO:0000256" key="2">
    <source>
        <dbReference type="ARBA" id="ARBA00022679"/>
    </source>
</evidence>
<dbReference type="EMBL" id="BOQE01000001">
    <property type="protein sequence ID" value="GIM47602.1"/>
    <property type="molecule type" value="Genomic_DNA"/>
</dbReference>
<evidence type="ECO:0000313" key="6">
    <source>
        <dbReference type="Proteomes" id="UP001057291"/>
    </source>
</evidence>
<dbReference type="PIRSF" id="PIRSF000398">
    <property type="entry name" value="M_m6A_EcoRV"/>
    <property type="match status" value="1"/>
</dbReference>
<comment type="caution">
    <text evidence="5">The sequence shown here is derived from an EMBL/GenBank/DDBJ whole genome shotgun (WGS) entry which is preliminary data.</text>
</comment>
<feature type="binding site" evidence="4">
    <location>
        <position position="12"/>
    </location>
    <ligand>
        <name>S-adenosyl-L-methionine</name>
        <dbReference type="ChEBI" id="CHEBI:59789"/>
    </ligand>
</feature>
<gene>
    <name evidence="5" type="ORF">DNHGIG_31510</name>
</gene>
<evidence type="ECO:0000256" key="4">
    <source>
        <dbReference type="PIRSR" id="PIRSR000398-1"/>
    </source>
</evidence>
<accession>A0AAV4LIE8</accession>
<feature type="binding site" evidence="4">
    <location>
        <position position="180"/>
    </location>
    <ligand>
        <name>S-adenosyl-L-methionine</name>
        <dbReference type="ChEBI" id="CHEBI:59789"/>
    </ligand>
</feature>
<dbReference type="PANTHER" id="PTHR30481">
    <property type="entry name" value="DNA ADENINE METHYLASE"/>
    <property type="match status" value="1"/>
</dbReference>
<organism evidence="5 6">
    <name type="scientific">Collibacillus ludicampi</name>
    <dbReference type="NCBI Taxonomy" id="2771369"/>
    <lineage>
        <taxon>Bacteria</taxon>
        <taxon>Bacillati</taxon>
        <taxon>Bacillota</taxon>
        <taxon>Bacilli</taxon>
        <taxon>Bacillales</taxon>
        <taxon>Alicyclobacillaceae</taxon>
        <taxon>Collibacillus</taxon>
    </lineage>
</organism>
<dbReference type="InterPro" id="IPR012327">
    <property type="entry name" value="MeTrfase_D12"/>
</dbReference>
<dbReference type="GO" id="GO:0009307">
    <property type="term" value="P:DNA restriction-modification system"/>
    <property type="evidence" value="ECO:0007669"/>
    <property type="project" value="InterPro"/>
</dbReference>
<dbReference type="InterPro" id="IPR012263">
    <property type="entry name" value="M_m6A_EcoRV"/>
</dbReference>